<evidence type="ECO:0000313" key="1">
    <source>
        <dbReference type="EMBL" id="CCH55311.1"/>
    </source>
</evidence>
<organism evidence="1 2">
    <name type="scientific">Fibrisoma limi BUZ 3</name>
    <dbReference type="NCBI Taxonomy" id="1185876"/>
    <lineage>
        <taxon>Bacteria</taxon>
        <taxon>Pseudomonadati</taxon>
        <taxon>Bacteroidota</taxon>
        <taxon>Cytophagia</taxon>
        <taxon>Cytophagales</taxon>
        <taxon>Spirosomataceae</taxon>
        <taxon>Fibrisoma</taxon>
    </lineage>
</organism>
<dbReference type="AlphaFoldDB" id="I2GN33"/>
<gene>
    <name evidence="1" type="ORF">BN8_04561</name>
</gene>
<proteinExistence type="predicted"/>
<keyword evidence="2" id="KW-1185">Reference proteome</keyword>
<reference evidence="1 2" key="1">
    <citation type="journal article" date="2012" name="J. Bacteriol.">
        <title>Genome Sequence of the Filamentous Bacterium Fibrisoma limi BUZ 3T.</title>
        <authorList>
            <person name="Filippini M."/>
            <person name="Qi W."/>
            <person name="Jaenicke S."/>
            <person name="Goesmann A."/>
            <person name="Smits T.H."/>
            <person name="Bagheri H.C."/>
        </authorList>
    </citation>
    <scope>NUCLEOTIDE SEQUENCE [LARGE SCALE GENOMIC DNA]</scope>
    <source>
        <strain evidence="2">BUZ 3T</strain>
    </source>
</reference>
<dbReference type="EMBL" id="CAIT01000009">
    <property type="protein sequence ID" value="CCH55311.1"/>
    <property type="molecule type" value="Genomic_DNA"/>
</dbReference>
<protein>
    <submittedName>
        <fullName evidence="1">Uncharacterized protein</fullName>
    </submittedName>
</protein>
<name>I2GN33_9BACT</name>
<accession>I2GN33</accession>
<dbReference type="Proteomes" id="UP000009309">
    <property type="component" value="Unassembled WGS sequence"/>
</dbReference>
<sequence>MCCHRLTGLSCTDGGAGQNPVKLTAECVLKLCQLSTIGCQAGNQNVKAGVLAAIREKNLTGGCRATQRIKSGHKAAGS</sequence>
<comment type="caution">
    <text evidence="1">The sequence shown here is derived from an EMBL/GenBank/DDBJ whole genome shotgun (WGS) entry which is preliminary data.</text>
</comment>
<evidence type="ECO:0000313" key="2">
    <source>
        <dbReference type="Proteomes" id="UP000009309"/>
    </source>
</evidence>